<dbReference type="Pfam" id="PF10545">
    <property type="entry name" value="MADF_DNA_bdg"/>
    <property type="match status" value="1"/>
</dbReference>
<evidence type="ECO:0000313" key="3">
    <source>
        <dbReference type="EMBL" id="VVC24086.1"/>
    </source>
</evidence>
<proteinExistence type="predicted"/>
<evidence type="ECO:0000256" key="1">
    <source>
        <dbReference type="SAM" id="MobiDB-lite"/>
    </source>
</evidence>
<name>A0A5E4LY43_9HEMI</name>
<dbReference type="AlphaFoldDB" id="A0A5E4LY43"/>
<feature type="compositionally biased region" description="Basic and acidic residues" evidence="1">
    <location>
        <begin position="65"/>
        <end position="76"/>
    </location>
</feature>
<organism evidence="3 4">
    <name type="scientific">Cinara cedri</name>
    <dbReference type="NCBI Taxonomy" id="506608"/>
    <lineage>
        <taxon>Eukaryota</taxon>
        <taxon>Metazoa</taxon>
        <taxon>Ecdysozoa</taxon>
        <taxon>Arthropoda</taxon>
        <taxon>Hexapoda</taxon>
        <taxon>Insecta</taxon>
        <taxon>Pterygota</taxon>
        <taxon>Neoptera</taxon>
        <taxon>Paraneoptera</taxon>
        <taxon>Hemiptera</taxon>
        <taxon>Sternorrhyncha</taxon>
        <taxon>Aphidomorpha</taxon>
        <taxon>Aphidoidea</taxon>
        <taxon>Aphididae</taxon>
        <taxon>Lachninae</taxon>
        <taxon>Cinara</taxon>
    </lineage>
</organism>
<sequence>MNCSGEQTIYFIETYRDRSLSWDPNNSQYKNKNKRRDGLTEIAISFGMEKFDVEKKIKNLQSRFAREKKKEKESRKTGSGAGEAYTSKWFGYDSMLFLANS</sequence>
<dbReference type="InterPro" id="IPR006578">
    <property type="entry name" value="MADF-dom"/>
</dbReference>
<dbReference type="Proteomes" id="UP000325440">
    <property type="component" value="Unassembled WGS sequence"/>
</dbReference>
<dbReference type="OrthoDB" id="6615607at2759"/>
<feature type="region of interest" description="Disordered" evidence="1">
    <location>
        <begin position="65"/>
        <end position="85"/>
    </location>
</feature>
<evidence type="ECO:0000259" key="2">
    <source>
        <dbReference type="PROSITE" id="PS51029"/>
    </source>
</evidence>
<keyword evidence="4" id="KW-1185">Reference proteome</keyword>
<accession>A0A5E4LY43</accession>
<dbReference type="PROSITE" id="PS51029">
    <property type="entry name" value="MADF"/>
    <property type="match status" value="1"/>
</dbReference>
<reference evidence="3 4" key="1">
    <citation type="submission" date="2019-08" db="EMBL/GenBank/DDBJ databases">
        <authorList>
            <person name="Alioto T."/>
            <person name="Alioto T."/>
            <person name="Gomez Garrido J."/>
        </authorList>
    </citation>
    <scope>NUCLEOTIDE SEQUENCE [LARGE SCALE GENOMIC DNA]</scope>
</reference>
<dbReference type="SMART" id="SM00595">
    <property type="entry name" value="MADF"/>
    <property type="match status" value="1"/>
</dbReference>
<gene>
    <name evidence="3" type="ORF">CINCED_3A015277</name>
</gene>
<dbReference type="PANTHER" id="PTHR21505:SF8">
    <property type="entry name" value="DPT-YFP REPRESSOR BY OVEREXPRESSION, ISOFORM D-RELATED"/>
    <property type="match status" value="1"/>
</dbReference>
<protein>
    <submittedName>
        <fullName evidence="3">MADF domain</fullName>
    </submittedName>
</protein>
<dbReference type="EMBL" id="CABPRJ010000001">
    <property type="protein sequence ID" value="VVC24086.1"/>
    <property type="molecule type" value="Genomic_DNA"/>
</dbReference>
<feature type="domain" description="MADF" evidence="2">
    <location>
        <begin position="10"/>
        <end position="101"/>
    </location>
</feature>
<evidence type="ECO:0000313" key="4">
    <source>
        <dbReference type="Proteomes" id="UP000325440"/>
    </source>
</evidence>
<dbReference type="PANTHER" id="PTHR21505">
    <property type="entry name" value="MADF DOMAIN-CONTAINING PROTEIN-RELATED"/>
    <property type="match status" value="1"/>
</dbReference>